<name>A0AA88RAR9_9ASTE</name>
<dbReference type="InterPro" id="IPR002912">
    <property type="entry name" value="ACT_dom"/>
</dbReference>
<evidence type="ECO:0000256" key="2">
    <source>
        <dbReference type="ARBA" id="ARBA00023242"/>
    </source>
</evidence>
<evidence type="ECO:0000256" key="1">
    <source>
        <dbReference type="ARBA" id="ARBA00004123"/>
    </source>
</evidence>
<dbReference type="AlphaFoldDB" id="A0AA88RAR9"/>
<dbReference type="Proteomes" id="UP001187471">
    <property type="component" value="Unassembled WGS sequence"/>
</dbReference>
<organism evidence="4 5">
    <name type="scientific">Escallonia rubra</name>
    <dbReference type="NCBI Taxonomy" id="112253"/>
    <lineage>
        <taxon>Eukaryota</taxon>
        <taxon>Viridiplantae</taxon>
        <taxon>Streptophyta</taxon>
        <taxon>Embryophyta</taxon>
        <taxon>Tracheophyta</taxon>
        <taxon>Spermatophyta</taxon>
        <taxon>Magnoliopsida</taxon>
        <taxon>eudicotyledons</taxon>
        <taxon>Gunneridae</taxon>
        <taxon>Pentapetalae</taxon>
        <taxon>asterids</taxon>
        <taxon>campanulids</taxon>
        <taxon>Escalloniales</taxon>
        <taxon>Escalloniaceae</taxon>
        <taxon>Escallonia</taxon>
    </lineage>
</organism>
<evidence type="ECO:0000259" key="3">
    <source>
        <dbReference type="PROSITE" id="PS51671"/>
    </source>
</evidence>
<gene>
    <name evidence="4" type="ORF">RJ640_010321</name>
</gene>
<accession>A0AA88RAR9</accession>
<dbReference type="InterPro" id="IPR051358">
    <property type="entry name" value="TF_AMS/ICE1/BHLH6-like"/>
</dbReference>
<feature type="non-terminal residue" evidence="4">
    <location>
        <position position="1"/>
    </location>
</feature>
<protein>
    <recommendedName>
        <fullName evidence="3">ACT domain-containing protein</fullName>
    </recommendedName>
</protein>
<comment type="subcellular location">
    <subcellularLocation>
        <location evidence="1">Nucleus</location>
    </subcellularLocation>
</comment>
<sequence length="146" mass="16240">EANSLLETVSRCRPKKKFSLLNSSVLKVNETSIVADASKYIGELKEKVERLHRDVDTSQASSDHNSSPMQVTVETLEKGFLINVFSEKNYPGLLVSILQAFEELGLDVLDARVSSSDNFSLEAVGEVRFSSITKASEYLKAYVNYE</sequence>
<dbReference type="GO" id="GO:0005634">
    <property type="term" value="C:nucleus"/>
    <property type="evidence" value="ECO:0007669"/>
    <property type="project" value="UniProtKB-SubCell"/>
</dbReference>
<evidence type="ECO:0000313" key="5">
    <source>
        <dbReference type="Proteomes" id="UP001187471"/>
    </source>
</evidence>
<dbReference type="Pfam" id="PF22754">
    <property type="entry name" value="bHLH-TF_ACT-like_plant"/>
    <property type="match status" value="1"/>
</dbReference>
<dbReference type="PROSITE" id="PS51671">
    <property type="entry name" value="ACT"/>
    <property type="match status" value="1"/>
</dbReference>
<dbReference type="InterPro" id="IPR054502">
    <property type="entry name" value="bHLH-TF_ACT-like_plant"/>
</dbReference>
<reference evidence="4" key="1">
    <citation type="submission" date="2022-12" db="EMBL/GenBank/DDBJ databases">
        <title>Draft genome assemblies for two species of Escallonia (Escalloniales).</title>
        <authorList>
            <person name="Chanderbali A."/>
            <person name="Dervinis C."/>
            <person name="Anghel I."/>
            <person name="Soltis D."/>
            <person name="Soltis P."/>
            <person name="Zapata F."/>
        </authorList>
    </citation>
    <scope>NUCLEOTIDE SEQUENCE</scope>
    <source>
        <strain evidence="4">UCBG92.1500</strain>
        <tissue evidence="4">Leaf</tissue>
    </source>
</reference>
<proteinExistence type="predicted"/>
<dbReference type="CDD" id="cd04873">
    <property type="entry name" value="ACT_UUR-ACR-like"/>
    <property type="match status" value="1"/>
</dbReference>
<keyword evidence="5" id="KW-1185">Reference proteome</keyword>
<dbReference type="EMBL" id="JAVXUO010001488">
    <property type="protein sequence ID" value="KAK2981804.1"/>
    <property type="molecule type" value="Genomic_DNA"/>
</dbReference>
<feature type="domain" description="ACT" evidence="3">
    <location>
        <begin position="82"/>
        <end position="146"/>
    </location>
</feature>
<evidence type="ECO:0000313" key="4">
    <source>
        <dbReference type="EMBL" id="KAK2981804.1"/>
    </source>
</evidence>
<dbReference type="GO" id="GO:0043565">
    <property type="term" value="F:sequence-specific DNA binding"/>
    <property type="evidence" value="ECO:0007669"/>
    <property type="project" value="TreeGrafter"/>
</dbReference>
<keyword evidence="2" id="KW-0539">Nucleus</keyword>
<dbReference type="PANTHER" id="PTHR31945">
    <property type="entry name" value="TRANSCRIPTION FACTOR SCREAM2-RELATED"/>
    <property type="match status" value="1"/>
</dbReference>
<comment type="caution">
    <text evidence="4">The sequence shown here is derived from an EMBL/GenBank/DDBJ whole genome shotgun (WGS) entry which is preliminary data.</text>
</comment>
<dbReference type="GO" id="GO:0003700">
    <property type="term" value="F:DNA-binding transcription factor activity"/>
    <property type="evidence" value="ECO:0007669"/>
    <property type="project" value="TreeGrafter"/>
</dbReference>
<dbReference type="PANTHER" id="PTHR31945:SF5">
    <property type="entry name" value="TRANSCRIPTION FACTOR SCREAM-LIKE PROTEIN"/>
    <property type="match status" value="1"/>
</dbReference>